<organism evidence="1 2">
    <name type="scientific">Pandoraea sputorum</name>
    <dbReference type="NCBI Taxonomy" id="93222"/>
    <lineage>
        <taxon>Bacteria</taxon>
        <taxon>Pseudomonadati</taxon>
        <taxon>Pseudomonadota</taxon>
        <taxon>Betaproteobacteria</taxon>
        <taxon>Burkholderiales</taxon>
        <taxon>Burkholderiaceae</taxon>
        <taxon>Pandoraea</taxon>
    </lineage>
</organism>
<name>A0A5E5BK05_9BURK</name>
<dbReference type="EMBL" id="CABPSR010000031">
    <property type="protein sequence ID" value="VVE85678.1"/>
    <property type="molecule type" value="Genomic_DNA"/>
</dbReference>
<protein>
    <recommendedName>
        <fullName evidence="3">EscG/YscG/SsaH family type III secretion system needle protein co-chaperone</fullName>
    </recommendedName>
</protein>
<dbReference type="AlphaFoldDB" id="A0A5E5BK05"/>
<accession>A0A5E5BK05</accession>
<reference evidence="1 2" key="1">
    <citation type="submission" date="2019-08" db="EMBL/GenBank/DDBJ databases">
        <authorList>
            <person name="Peeters C."/>
        </authorList>
    </citation>
    <scope>NUCLEOTIDE SEQUENCE [LARGE SCALE GENOMIC DNA]</scope>
    <source>
        <strain evidence="1 2">LMG 31121</strain>
    </source>
</reference>
<dbReference type="Pfam" id="PF06287">
    <property type="entry name" value="DUF1039"/>
    <property type="match status" value="1"/>
</dbReference>
<evidence type="ECO:0000313" key="1">
    <source>
        <dbReference type="EMBL" id="VVE85678.1"/>
    </source>
</evidence>
<dbReference type="Proteomes" id="UP000335538">
    <property type="component" value="Unassembled WGS sequence"/>
</dbReference>
<dbReference type="InterPro" id="IPR010437">
    <property type="entry name" value="T3SS_SsaH/EsaH"/>
</dbReference>
<dbReference type="RefSeq" id="WP_150811424.1">
    <property type="nucleotide sequence ID" value="NZ_CABPSR010000031.1"/>
</dbReference>
<gene>
    <name evidence="1" type="ORF">PSP31121_05354</name>
</gene>
<sequence length="97" mass="10839">MLPPSFPRLIVELSFAAVGQRMRTEVKEILVALPDWIDDPKQLARCEAMLLYSLGRYRAAAKRLAKLSADDCVQLRGLLLLKTQQLPMSLTPPESSS</sequence>
<proteinExistence type="predicted"/>
<evidence type="ECO:0000313" key="2">
    <source>
        <dbReference type="Proteomes" id="UP000335538"/>
    </source>
</evidence>
<evidence type="ECO:0008006" key="3">
    <source>
        <dbReference type="Google" id="ProtNLM"/>
    </source>
</evidence>